<dbReference type="GO" id="GO:0006281">
    <property type="term" value="P:DNA repair"/>
    <property type="evidence" value="ECO:0007669"/>
    <property type="project" value="InterPro"/>
</dbReference>
<accession>A0A8J7GFN8</accession>
<dbReference type="RefSeq" id="WP_197002242.1">
    <property type="nucleotide sequence ID" value="NZ_BONS01000004.1"/>
</dbReference>
<dbReference type="Proteomes" id="UP000622552">
    <property type="component" value="Unassembled WGS sequence"/>
</dbReference>
<dbReference type="InterPro" id="IPR011257">
    <property type="entry name" value="DNA_glycosylase"/>
</dbReference>
<comment type="caution">
    <text evidence="1">The sequence shown here is derived from an EMBL/GenBank/DDBJ whole genome shotgun (WGS) entry which is preliminary data.</text>
</comment>
<reference evidence="1" key="1">
    <citation type="submission" date="2020-11" db="EMBL/GenBank/DDBJ databases">
        <title>Sequencing the genomes of 1000 actinobacteria strains.</title>
        <authorList>
            <person name="Klenk H.-P."/>
        </authorList>
    </citation>
    <scope>NUCLEOTIDE SEQUENCE</scope>
    <source>
        <strain evidence="1">DSM 45356</strain>
    </source>
</reference>
<dbReference type="NCBIfam" id="TIGR03252">
    <property type="entry name" value="HhH-GPD-type base excision DNA repair protein"/>
    <property type="match status" value="1"/>
</dbReference>
<dbReference type="AlphaFoldDB" id="A0A8J7GFN8"/>
<sequence length="193" mass="20510">MSTLFLAQDPAADELLRTDPLALLIGMLLDQQIPLEKAFIGPYLLAGRLGTPRLDAAAIADHDPEEFARIFSTVPAIHRFPAAMAERTQKLCRVLLDDFDGDPASVWTAATSGADLVKRVGTLPGFGKAKAQIFTALLGKQFGVRPTGWRAAAGDFGPAGTYRSVADIVDAGSLGKVRDFKKKMKAAAKSANA</sequence>
<dbReference type="SUPFAM" id="SSF48150">
    <property type="entry name" value="DNA-glycosylase"/>
    <property type="match status" value="1"/>
</dbReference>
<organism evidence="1 2">
    <name type="scientific">Longispora fulva</name>
    <dbReference type="NCBI Taxonomy" id="619741"/>
    <lineage>
        <taxon>Bacteria</taxon>
        <taxon>Bacillati</taxon>
        <taxon>Actinomycetota</taxon>
        <taxon>Actinomycetes</taxon>
        <taxon>Micromonosporales</taxon>
        <taxon>Micromonosporaceae</taxon>
        <taxon>Longispora</taxon>
    </lineage>
</organism>
<keyword evidence="2" id="KW-1185">Reference proteome</keyword>
<gene>
    <name evidence="1" type="ORF">IW245_001277</name>
</gene>
<protein>
    <submittedName>
        <fullName evidence="1">Putative HhH-GPD family protein</fullName>
    </submittedName>
</protein>
<dbReference type="EMBL" id="JADOUF010000001">
    <property type="protein sequence ID" value="MBG6135083.1"/>
    <property type="molecule type" value="Genomic_DNA"/>
</dbReference>
<name>A0A8J7GFN8_9ACTN</name>
<dbReference type="InterPro" id="IPR017658">
    <property type="entry name" value="HhH-GPD_base_excis"/>
</dbReference>
<evidence type="ECO:0000313" key="2">
    <source>
        <dbReference type="Proteomes" id="UP000622552"/>
    </source>
</evidence>
<proteinExistence type="predicted"/>
<evidence type="ECO:0000313" key="1">
    <source>
        <dbReference type="EMBL" id="MBG6135083.1"/>
    </source>
</evidence>
<dbReference type="GO" id="GO:0003824">
    <property type="term" value="F:catalytic activity"/>
    <property type="evidence" value="ECO:0007669"/>
    <property type="project" value="InterPro"/>
</dbReference>